<dbReference type="PANTHER" id="PTHR13871:SF96">
    <property type="entry name" value="THIOREDOXIN DOMAIN-CONTAINING PROTEIN"/>
    <property type="match status" value="1"/>
</dbReference>
<dbReference type="GO" id="GO:0047134">
    <property type="term" value="F:protein-disulfide reductase [NAD(P)H] activity"/>
    <property type="evidence" value="ECO:0007669"/>
    <property type="project" value="UniProtKB-EC"/>
</dbReference>
<dbReference type="SUPFAM" id="SSF52833">
    <property type="entry name" value="Thioredoxin-like"/>
    <property type="match status" value="1"/>
</dbReference>
<evidence type="ECO:0000256" key="4">
    <source>
        <dbReference type="ARBA" id="ARBA00023027"/>
    </source>
</evidence>
<evidence type="ECO:0000256" key="6">
    <source>
        <dbReference type="ARBA" id="ARBA00047804"/>
    </source>
</evidence>
<dbReference type="InterPro" id="IPR012336">
    <property type="entry name" value="Thioredoxin-like_fold"/>
</dbReference>
<evidence type="ECO:0000256" key="5">
    <source>
        <dbReference type="ARBA" id="ARBA00047388"/>
    </source>
</evidence>
<dbReference type="InterPro" id="IPR036249">
    <property type="entry name" value="Thioredoxin-like_sf"/>
</dbReference>
<sequence length="146" mass="17146">MDMLHGRKVISKDGSLHPIKNVLRNKRILIYFFSASYINRPELFQKLRTLYQENLKRGSGMEILYVSSDTDEKNFKYDFNIRQGPWLAVPFRDSLADELRFKYDISSLPTLIVVNKEGDIITRSGRQELEKLGINVIVTWTEYIQQ</sequence>
<protein>
    <recommendedName>
        <fullName evidence="1">protein-disulfide reductase</fullName>
        <ecNumber evidence="1">1.8.1.8</ecNumber>
    </recommendedName>
</protein>
<name>A0A834IU40_RHYFE</name>
<dbReference type="Gene3D" id="3.40.30.10">
    <property type="entry name" value="Glutaredoxin"/>
    <property type="match status" value="1"/>
</dbReference>
<dbReference type="InterPro" id="IPR052259">
    <property type="entry name" value="Nucleoredoxin-like"/>
</dbReference>
<gene>
    <name evidence="8" type="ORF">GWI33_008022</name>
</gene>
<evidence type="ECO:0000256" key="2">
    <source>
        <dbReference type="ARBA" id="ARBA00022737"/>
    </source>
</evidence>
<keyword evidence="2" id="KW-0677">Repeat</keyword>
<dbReference type="EMBL" id="JAACXV010000038">
    <property type="protein sequence ID" value="KAF7286071.1"/>
    <property type="molecule type" value="Genomic_DNA"/>
</dbReference>
<evidence type="ECO:0000313" key="8">
    <source>
        <dbReference type="EMBL" id="KAF7286071.1"/>
    </source>
</evidence>
<proteinExistence type="predicted"/>
<accession>A0A834IU40</accession>
<evidence type="ECO:0000313" key="9">
    <source>
        <dbReference type="Proteomes" id="UP000625711"/>
    </source>
</evidence>
<keyword evidence="3" id="KW-0560">Oxidoreductase</keyword>
<comment type="catalytic activity">
    <reaction evidence="5">
        <text>[protein]-dithiol + NAD(+) = [protein]-disulfide + NADH + H(+)</text>
        <dbReference type="Rhea" id="RHEA:18749"/>
        <dbReference type="Rhea" id="RHEA-COMP:10593"/>
        <dbReference type="Rhea" id="RHEA-COMP:10594"/>
        <dbReference type="ChEBI" id="CHEBI:15378"/>
        <dbReference type="ChEBI" id="CHEBI:29950"/>
        <dbReference type="ChEBI" id="CHEBI:50058"/>
        <dbReference type="ChEBI" id="CHEBI:57540"/>
        <dbReference type="ChEBI" id="CHEBI:57945"/>
        <dbReference type="EC" id="1.8.1.8"/>
    </reaction>
</comment>
<comment type="catalytic activity">
    <reaction evidence="6">
        <text>[protein]-dithiol + NADP(+) = [protein]-disulfide + NADPH + H(+)</text>
        <dbReference type="Rhea" id="RHEA:18753"/>
        <dbReference type="Rhea" id="RHEA-COMP:10593"/>
        <dbReference type="Rhea" id="RHEA-COMP:10594"/>
        <dbReference type="ChEBI" id="CHEBI:15378"/>
        <dbReference type="ChEBI" id="CHEBI:29950"/>
        <dbReference type="ChEBI" id="CHEBI:50058"/>
        <dbReference type="ChEBI" id="CHEBI:57783"/>
        <dbReference type="ChEBI" id="CHEBI:58349"/>
        <dbReference type="EC" id="1.8.1.8"/>
    </reaction>
</comment>
<evidence type="ECO:0000259" key="7">
    <source>
        <dbReference type="Pfam" id="PF13905"/>
    </source>
</evidence>
<dbReference type="OrthoDB" id="189920at2759"/>
<evidence type="ECO:0000256" key="1">
    <source>
        <dbReference type="ARBA" id="ARBA00012612"/>
    </source>
</evidence>
<dbReference type="AlphaFoldDB" id="A0A834IU40"/>
<feature type="domain" description="Thioredoxin-like fold" evidence="7">
    <location>
        <begin position="25"/>
        <end position="120"/>
    </location>
</feature>
<dbReference type="Pfam" id="PF13905">
    <property type="entry name" value="Thioredoxin_8"/>
    <property type="match status" value="1"/>
</dbReference>
<comment type="caution">
    <text evidence="8">The sequence shown here is derived from an EMBL/GenBank/DDBJ whole genome shotgun (WGS) entry which is preliminary data.</text>
</comment>
<dbReference type="EC" id="1.8.1.8" evidence="1"/>
<dbReference type="PANTHER" id="PTHR13871">
    <property type="entry name" value="THIOREDOXIN"/>
    <property type="match status" value="1"/>
</dbReference>
<keyword evidence="9" id="KW-1185">Reference proteome</keyword>
<evidence type="ECO:0000256" key="3">
    <source>
        <dbReference type="ARBA" id="ARBA00023002"/>
    </source>
</evidence>
<keyword evidence="4" id="KW-0520">NAD</keyword>
<dbReference type="Proteomes" id="UP000625711">
    <property type="component" value="Unassembled WGS sequence"/>
</dbReference>
<organism evidence="8 9">
    <name type="scientific">Rhynchophorus ferrugineus</name>
    <name type="common">Red palm weevil</name>
    <name type="synonym">Curculio ferrugineus</name>
    <dbReference type="NCBI Taxonomy" id="354439"/>
    <lineage>
        <taxon>Eukaryota</taxon>
        <taxon>Metazoa</taxon>
        <taxon>Ecdysozoa</taxon>
        <taxon>Arthropoda</taxon>
        <taxon>Hexapoda</taxon>
        <taxon>Insecta</taxon>
        <taxon>Pterygota</taxon>
        <taxon>Neoptera</taxon>
        <taxon>Endopterygota</taxon>
        <taxon>Coleoptera</taxon>
        <taxon>Polyphaga</taxon>
        <taxon>Cucujiformia</taxon>
        <taxon>Curculionidae</taxon>
        <taxon>Dryophthorinae</taxon>
        <taxon>Rhynchophorus</taxon>
    </lineage>
</organism>
<reference evidence="8" key="1">
    <citation type="submission" date="2020-08" db="EMBL/GenBank/DDBJ databases">
        <title>Genome sequencing and assembly of the red palm weevil Rhynchophorus ferrugineus.</title>
        <authorList>
            <person name="Dias G.B."/>
            <person name="Bergman C.M."/>
            <person name="Manee M."/>
        </authorList>
    </citation>
    <scope>NUCLEOTIDE SEQUENCE</scope>
    <source>
        <strain evidence="8">AA-2017</strain>
        <tissue evidence="8">Whole larva</tissue>
    </source>
</reference>